<dbReference type="Pfam" id="PF02384">
    <property type="entry name" value="N6_Mtase"/>
    <property type="match status" value="1"/>
</dbReference>
<dbReference type="AlphaFoldDB" id="A0A2A7ASK8"/>
<name>A0A2A7ASK8_9FIRM</name>
<dbReference type="GO" id="GO:0008170">
    <property type="term" value="F:N-methyltransferase activity"/>
    <property type="evidence" value="ECO:0007669"/>
    <property type="project" value="InterPro"/>
</dbReference>
<dbReference type="Pfam" id="PF12161">
    <property type="entry name" value="HsdM_N"/>
    <property type="match status" value="1"/>
</dbReference>
<accession>A0A2A7ASK8</accession>
<protein>
    <recommendedName>
        <fullName evidence="2">site-specific DNA-methyltransferase (adenine-specific)</fullName>
        <ecNumber evidence="2">2.1.1.72</ecNumber>
    </recommendedName>
</protein>
<dbReference type="InterPro" id="IPR051537">
    <property type="entry name" value="DNA_Adenine_Mtase"/>
</dbReference>
<dbReference type="PANTHER" id="PTHR42933:SF3">
    <property type="entry name" value="TYPE I RESTRICTION ENZYME MJAVIII METHYLASE SUBUNIT"/>
    <property type="match status" value="1"/>
</dbReference>
<dbReference type="InterPro" id="IPR029063">
    <property type="entry name" value="SAM-dependent_MTases_sf"/>
</dbReference>
<keyword evidence="6" id="KW-0680">Restriction system</keyword>
<reference evidence="11 12" key="1">
    <citation type="journal article" date="2017" name="Front. Microbiol.">
        <title>New Insights into the Diversity of the Genus Faecalibacterium.</title>
        <authorList>
            <person name="Benevides L."/>
            <person name="Burman S."/>
            <person name="Martin R."/>
            <person name="Robert V."/>
            <person name="Thomas M."/>
            <person name="Miquel S."/>
            <person name="Chain F."/>
            <person name="Sokol H."/>
            <person name="Bermudez-Humaran L.G."/>
            <person name="Morrison M."/>
            <person name="Langella P."/>
            <person name="Azevedo V.A."/>
            <person name="Chatel J.M."/>
            <person name="Soares S."/>
        </authorList>
    </citation>
    <scope>NUCLEOTIDE SEQUENCE [LARGE SCALE GENOMIC DNA]</scope>
    <source>
        <strain evidence="11 12">CNCM I 4575</strain>
    </source>
</reference>
<feature type="domain" description="DNA methylase adenine-specific" evidence="9">
    <location>
        <begin position="159"/>
        <end position="486"/>
    </location>
</feature>
<dbReference type="NCBIfam" id="TIGR00497">
    <property type="entry name" value="hsdM"/>
    <property type="match status" value="1"/>
</dbReference>
<evidence type="ECO:0000256" key="3">
    <source>
        <dbReference type="ARBA" id="ARBA00022603"/>
    </source>
</evidence>
<dbReference type="Gene3D" id="3.40.50.150">
    <property type="entry name" value="Vaccinia Virus protein VP39"/>
    <property type="match status" value="1"/>
</dbReference>
<dbReference type="Proteomes" id="UP000220005">
    <property type="component" value="Unassembled WGS sequence"/>
</dbReference>
<dbReference type="InterPro" id="IPR003356">
    <property type="entry name" value="DNA_methylase_A-5"/>
</dbReference>
<evidence type="ECO:0000256" key="4">
    <source>
        <dbReference type="ARBA" id="ARBA00022679"/>
    </source>
</evidence>
<comment type="catalytic activity">
    <reaction evidence="7">
        <text>a 2'-deoxyadenosine in DNA + S-adenosyl-L-methionine = an N(6)-methyl-2'-deoxyadenosine in DNA + S-adenosyl-L-homocysteine + H(+)</text>
        <dbReference type="Rhea" id="RHEA:15197"/>
        <dbReference type="Rhea" id="RHEA-COMP:12418"/>
        <dbReference type="Rhea" id="RHEA-COMP:12419"/>
        <dbReference type="ChEBI" id="CHEBI:15378"/>
        <dbReference type="ChEBI" id="CHEBI:57856"/>
        <dbReference type="ChEBI" id="CHEBI:59789"/>
        <dbReference type="ChEBI" id="CHEBI:90615"/>
        <dbReference type="ChEBI" id="CHEBI:90616"/>
        <dbReference type="EC" id="2.1.1.72"/>
    </reaction>
</comment>
<comment type="caution">
    <text evidence="11">The sequence shown here is derived from an EMBL/GenBank/DDBJ whole genome shotgun (WGS) entry which is preliminary data.</text>
</comment>
<dbReference type="SUPFAM" id="SSF53335">
    <property type="entry name" value="S-adenosyl-L-methionine-dependent methyltransferases"/>
    <property type="match status" value="1"/>
</dbReference>
<dbReference type="RefSeq" id="WP_097838612.1">
    <property type="nucleotide sequence ID" value="NZ_NMTY01000004.1"/>
</dbReference>
<sequence>MTTKKDIESALMRGADTLRDTIDAANYKDYVLPVMFVKYLSDSYTDAVEELSKQYSGIRLERQKKYLPFMVAEGCSFYDLYQQRFADNIGQLMNAAMRQIEADNNQQLAGVLSAVDYNSENALGTREHKNAILRDLLEDFEPLDLRPSAIEVKEGQVPADVIGDAYEYMIGQFASMAGKKAGSFYTPAAVSEIMARIMDVQPGERVYDPTCGSGSLLIKAAKKQNSKEVSIYGQEVNGSSVAMAKMNMYIHEIRDAKIGWGDTLANPVFLDADGNLLLFDAIVANMPFSKDKWASGFNPGGESSGKGKKEFKMEASLDKFHRFDWGVPPASKGDWAFLLHMIASLSVNGRIAAVAPHGVLFRGAAEGRIRQRVVEENLLDTVIGLPENLFYGTSIPACILVFKKNRPTTDVLFIDASKTDEAGNPRYIKATNQNELGQEHIDAIVDAYHSRTEQPGFVHVATREEIQKNEYNLNIPRYVDTFEEEEVVDIAAVQANIARLKQEIAEAEAKMDVYLKELGL</sequence>
<dbReference type="GO" id="GO:0009007">
    <property type="term" value="F:site-specific DNA-methyltransferase (adenine-specific) activity"/>
    <property type="evidence" value="ECO:0007669"/>
    <property type="project" value="UniProtKB-EC"/>
</dbReference>
<feature type="domain" description="N6 adenine-specific DNA methyltransferase N-terminal" evidence="10">
    <location>
        <begin position="8"/>
        <end position="140"/>
    </location>
</feature>
<dbReference type="EMBL" id="NMTY01000004">
    <property type="protein sequence ID" value="PDX82079.1"/>
    <property type="molecule type" value="Genomic_DNA"/>
</dbReference>
<gene>
    <name evidence="11" type="ORF">CGS58_00995</name>
</gene>
<dbReference type="PRINTS" id="PR00507">
    <property type="entry name" value="N12N6MTFRASE"/>
</dbReference>
<feature type="coiled-coil region" evidence="8">
    <location>
        <begin position="490"/>
        <end position="517"/>
    </location>
</feature>
<evidence type="ECO:0000256" key="8">
    <source>
        <dbReference type="SAM" id="Coils"/>
    </source>
</evidence>
<evidence type="ECO:0000313" key="12">
    <source>
        <dbReference type="Proteomes" id="UP000220005"/>
    </source>
</evidence>
<dbReference type="EC" id="2.1.1.72" evidence="2"/>
<dbReference type="Gene3D" id="1.20.1260.30">
    <property type="match status" value="1"/>
</dbReference>
<comment type="similarity">
    <text evidence="1">Belongs to the N(4)/N(6)-methyltransferase family.</text>
</comment>
<evidence type="ECO:0000259" key="9">
    <source>
        <dbReference type="Pfam" id="PF02384"/>
    </source>
</evidence>
<evidence type="ECO:0000256" key="6">
    <source>
        <dbReference type="ARBA" id="ARBA00022747"/>
    </source>
</evidence>
<dbReference type="PANTHER" id="PTHR42933">
    <property type="entry name" value="SLR6095 PROTEIN"/>
    <property type="match status" value="1"/>
</dbReference>
<evidence type="ECO:0000256" key="7">
    <source>
        <dbReference type="ARBA" id="ARBA00047942"/>
    </source>
</evidence>
<keyword evidence="8" id="KW-0175">Coiled coil</keyword>
<evidence type="ECO:0000256" key="1">
    <source>
        <dbReference type="ARBA" id="ARBA00006594"/>
    </source>
</evidence>
<dbReference type="GO" id="GO:0032259">
    <property type="term" value="P:methylation"/>
    <property type="evidence" value="ECO:0007669"/>
    <property type="project" value="UniProtKB-KW"/>
</dbReference>
<evidence type="ECO:0000259" key="10">
    <source>
        <dbReference type="Pfam" id="PF12161"/>
    </source>
</evidence>
<keyword evidence="3" id="KW-0489">Methyltransferase</keyword>
<proteinExistence type="inferred from homology"/>
<evidence type="ECO:0000313" key="11">
    <source>
        <dbReference type="EMBL" id="PDX82079.1"/>
    </source>
</evidence>
<evidence type="ECO:0000256" key="2">
    <source>
        <dbReference type="ARBA" id="ARBA00011900"/>
    </source>
</evidence>
<keyword evidence="5" id="KW-0949">S-adenosyl-L-methionine</keyword>
<dbReference type="InterPro" id="IPR004546">
    <property type="entry name" value="Restrct_endonuc_T1M"/>
</dbReference>
<organism evidence="11 12">
    <name type="scientific">Faecalibacterium prausnitzii</name>
    <dbReference type="NCBI Taxonomy" id="853"/>
    <lineage>
        <taxon>Bacteria</taxon>
        <taxon>Bacillati</taxon>
        <taxon>Bacillota</taxon>
        <taxon>Clostridia</taxon>
        <taxon>Eubacteriales</taxon>
        <taxon>Oscillospiraceae</taxon>
        <taxon>Faecalibacterium</taxon>
    </lineage>
</organism>
<keyword evidence="4" id="KW-0808">Transferase</keyword>
<dbReference type="GO" id="GO:0003677">
    <property type="term" value="F:DNA binding"/>
    <property type="evidence" value="ECO:0007669"/>
    <property type="project" value="InterPro"/>
</dbReference>
<dbReference type="GO" id="GO:0009307">
    <property type="term" value="P:DNA restriction-modification system"/>
    <property type="evidence" value="ECO:0007669"/>
    <property type="project" value="UniProtKB-KW"/>
</dbReference>
<evidence type="ECO:0000256" key="5">
    <source>
        <dbReference type="ARBA" id="ARBA00022691"/>
    </source>
</evidence>
<dbReference type="InterPro" id="IPR038333">
    <property type="entry name" value="T1MK-like_N_sf"/>
</dbReference>
<dbReference type="InterPro" id="IPR022749">
    <property type="entry name" value="D12N6_MeTrfase_N"/>
</dbReference>